<dbReference type="GO" id="GO:0006281">
    <property type="term" value="P:DNA repair"/>
    <property type="evidence" value="ECO:0007669"/>
    <property type="project" value="UniProtKB-UniRule"/>
</dbReference>
<dbReference type="OrthoDB" id="361242at2759"/>
<evidence type="ECO:0000256" key="7">
    <source>
        <dbReference type="RuleBase" id="RU365071"/>
    </source>
</evidence>
<feature type="domain" description="Non-structural maintenance of chromosome element 4 C-terminal" evidence="8">
    <location>
        <begin position="222"/>
        <end position="307"/>
    </location>
</feature>
<feature type="domain" description="Nse4/EID protein Nse3/MAGE-binding" evidence="9">
    <location>
        <begin position="79"/>
        <end position="130"/>
    </location>
</feature>
<dbReference type="InterPro" id="IPR027786">
    <property type="entry name" value="Nse4/EID"/>
</dbReference>
<dbReference type="GO" id="GO:0030915">
    <property type="term" value="C:Smc5-Smc6 complex"/>
    <property type="evidence" value="ECO:0007669"/>
    <property type="project" value="UniProtKB-UniRule"/>
</dbReference>
<dbReference type="Proteomes" id="UP000193719">
    <property type="component" value="Unassembled WGS sequence"/>
</dbReference>
<comment type="caution">
    <text evidence="10">The sequence shown here is derived from an EMBL/GenBank/DDBJ whole genome shotgun (WGS) entry which is preliminary data.</text>
</comment>
<evidence type="ECO:0000256" key="6">
    <source>
        <dbReference type="ARBA" id="ARBA00023242"/>
    </source>
</evidence>
<keyword evidence="3 7" id="KW-0227">DNA damage</keyword>
<keyword evidence="11" id="KW-1185">Reference proteome</keyword>
<dbReference type="PANTHER" id="PTHR16140:SF0">
    <property type="entry name" value="NON-STRUCTURAL MAINTENANCE OF CHROMOSOMES ELEMENT 4"/>
    <property type="match status" value="1"/>
</dbReference>
<protein>
    <recommendedName>
        <fullName evidence="7">Non-structural maintenance of chromosomes element 4</fullName>
    </recommendedName>
</protein>
<name>A0A1Y1VMT9_9FUNG</name>
<accession>A0A1Y1VMT9</accession>
<dbReference type="InterPro" id="IPR029225">
    <property type="entry name" value="Nse4_Nse3-bd"/>
</dbReference>
<sequence>MKEGKEEMDIDDINELNLYSQNDESNRKIRIQYRGLLEDLKGTNIIIKNVKTTDMLIEKIATGDKLYKRVNRTQEATLDSQFLLASAEIGARQVESIKLAGENFDTEEWINKLLTVMGGRQDINIKQENNETVNLDLLNWEIIGKRAEPYFDKVPKIDNMIGPLSTEQKEKKTVVRHARENKNSVNLKKPQELRKEDIQQQENETTKNVVQISRILEKAGRVNLFEFIINPKSFSQTVENIFYLSFLIRDGKAFLDEDNDELIIERSDPPDEEDYMHGIKKKQFVLEIDYQTWKDIIETYDIKESMIPTRPKVVTNDSKWHG</sequence>
<dbReference type="EMBL" id="MCFH01000002">
    <property type="protein sequence ID" value="ORX60218.1"/>
    <property type="molecule type" value="Genomic_DNA"/>
</dbReference>
<dbReference type="GO" id="GO:0006310">
    <property type="term" value="P:DNA recombination"/>
    <property type="evidence" value="ECO:0007669"/>
    <property type="project" value="UniProtKB-UniRule"/>
</dbReference>
<reference evidence="10 11" key="2">
    <citation type="submission" date="2016-08" db="EMBL/GenBank/DDBJ databases">
        <title>Pervasive Adenine N6-methylation of Active Genes in Fungi.</title>
        <authorList>
            <consortium name="DOE Joint Genome Institute"/>
            <person name="Mondo S.J."/>
            <person name="Dannebaum R.O."/>
            <person name="Kuo R.C."/>
            <person name="Labutti K."/>
            <person name="Haridas S."/>
            <person name="Kuo A."/>
            <person name="Salamov A."/>
            <person name="Ahrendt S.R."/>
            <person name="Lipzen A."/>
            <person name="Sullivan W."/>
            <person name="Andreopoulos W.B."/>
            <person name="Clum A."/>
            <person name="Lindquist E."/>
            <person name="Daum C."/>
            <person name="Ramamoorthy G.K."/>
            <person name="Gryganskyi A."/>
            <person name="Culley D."/>
            <person name="Magnuson J.K."/>
            <person name="James T.Y."/>
            <person name="O'Malley M.A."/>
            <person name="Stajich J.E."/>
            <person name="Spatafora J.W."/>
            <person name="Visel A."/>
            <person name="Grigoriev I.V."/>
        </authorList>
    </citation>
    <scope>NUCLEOTIDE SEQUENCE [LARGE SCALE GENOMIC DNA]</scope>
    <source>
        <strain evidence="11">finn</strain>
    </source>
</reference>
<evidence type="ECO:0000313" key="10">
    <source>
        <dbReference type="EMBL" id="ORX60218.1"/>
    </source>
</evidence>
<comment type="subcellular location">
    <subcellularLocation>
        <location evidence="1 7">Nucleus</location>
    </subcellularLocation>
</comment>
<comment type="function">
    <text evidence="7">Component of the SMC5-SMC6 complex, that promotes sister chromatid alignment after DNA damage and facilitates double-stranded DNA breaks (DSBs) repair via homologous recombination between sister chromatids.</text>
</comment>
<evidence type="ECO:0000313" key="11">
    <source>
        <dbReference type="Proteomes" id="UP000193719"/>
    </source>
</evidence>
<evidence type="ECO:0000256" key="5">
    <source>
        <dbReference type="ARBA" id="ARBA00023204"/>
    </source>
</evidence>
<dbReference type="STRING" id="1754191.A0A1Y1VMT9"/>
<comment type="subunit">
    <text evidence="7">Component of the SMC5-SMC6 complex.</text>
</comment>
<evidence type="ECO:0000256" key="3">
    <source>
        <dbReference type="ARBA" id="ARBA00022763"/>
    </source>
</evidence>
<proteinExistence type="inferred from homology"/>
<evidence type="ECO:0000259" key="9">
    <source>
        <dbReference type="Pfam" id="PF15412"/>
    </source>
</evidence>
<keyword evidence="5 7" id="KW-0234">DNA repair</keyword>
<keyword evidence="4 7" id="KW-0233">DNA recombination</keyword>
<organism evidence="10 11">
    <name type="scientific">Piromyces finnis</name>
    <dbReference type="NCBI Taxonomy" id="1754191"/>
    <lineage>
        <taxon>Eukaryota</taxon>
        <taxon>Fungi</taxon>
        <taxon>Fungi incertae sedis</taxon>
        <taxon>Chytridiomycota</taxon>
        <taxon>Chytridiomycota incertae sedis</taxon>
        <taxon>Neocallimastigomycetes</taxon>
        <taxon>Neocallimastigales</taxon>
        <taxon>Neocallimastigaceae</taxon>
        <taxon>Piromyces</taxon>
    </lineage>
</organism>
<evidence type="ECO:0000256" key="4">
    <source>
        <dbReference type="ARBA" id="ARBA00023172"/>
    </source>
</evidence>
<dbReference type="AlphaFoldDB" id="A0A1Y1VMT9"/>
<evidence type="ECO:0000256" key="2">
    <source>
        <dbReference type="ARBA" id="ARBA00008997"/>
    </source>
</evidence>
<dbReference type="Pfam" id="PF15412">
    <property type="entry name" value="Nse4-Nse3_bdg"/>
    <property type="match status" value="1"/>
</dbReference>
<evidence type="ECO:0000256" key="1">
    <source>
        <dbReference type="ARBA" id="ARBA00004123"/>
    </source>
</evidence>
<dbReference type="PANTHER" id="PTHR16140">
    <property type="entry name" value="NON-STRUCTURAL MAINTENANCE OF CHROMOSOMES ELEMENT 4"/>
    <property type="match status" value="1"/>
</dbReference>
<dbReference type="Pfam" id="PF08743">
    <property type="entry name" value="Nse4_C"/>
    <property type="match status" value="1"/>
</dbReference>
<dbReference type="InterPro" id="IPR014854">
    <property type="entry name" value="Nse4_C"/>
</dbReference>
<reference evidence="10 11" key="1">
    <citation type="submission" date="2016-08" db="EMBL/GenBank/DDBJ databases">
        <title>Genomes of anaerobic fungi encode conserved fungal cellulosomes for biomass hydrolysis.</title>
        <authorList>
            <consortium name="DOE Joint Genome Institute"/>
            <person name="Haitjema C.H."/>
            <person name="Gilmore S.P."/>
            <person name="Henske J.K."/>
            <person name="Solomon K.V."/>
            <person name="De Groot R."/>
            <person name="Kuo A."/>
            <person name="Mondo S.J."/>
            <person name="Salamov A.A."/>
            <person name="Labutti K."/>
            <person name="Zhao Z."/>
            <person name="Chiniquy J."/>
            <person name="Barry K."/>
            <person name="Brewer H.M."/>
            <person name="Purvine S.O."/>
            <person name="Wright A.T."/>
            <person name="Boxma B."/>
            <person name="Van Alen T."/>
            <person name="Hackstein J.H."/>
            <person name="Baker S.E."/>
            <person name="Grigoriev I.V."/>
            <person name="O'Malley M.A."/>
        </authorList>
    </citation>
    <scope>NUCLEOTIDE SEQUENCE [LARGE SCALE GENOMIC DNA]</scope>
    <source>
        <strain evidence="11">finn</strain>
    </source>
</reference>
<comment type="similarity">
    <text evidence="2 7">Belongs to the NSE4 family.</text>
</comment>
<gene>
    <name evidence="10" type="ORF">BCR36DRAFT_408578</name>
</gene>
<dbReference type="GO" id="GO:0005634">
    <property type="term" value="C:nucleus"/>
    <property type="evidence" value="ECO:0007669"/>
    <property type="project" value="UniProtKB-SubCell"/>
</dbReference>
<evidence type="ECO:0000259" key="8">
    <source>
        <dbReference type="Pfam" id="PF08743"/>
    </source>
</evidence>
<keyword evidence="6 7" id="KW-0539">Nucleus</keyword>